<name>A0AAE1RH25_9SOLA</name>
<protein>
    <recommendedName>
        <fullName evidence="5">UDP-N-acetylmuramate--L-alanine ligase</fullName>
    </recommendedName>
</protein>
<dbReference type="PANTHER" id="PTHR43445">
    <property type="entry name" value="UDP-N-ACETYLMURAMATE--L-ALANINE LIGASE-RELATED"/>
    <property type="match status" value="1"/>
</dbReference>
<dbReference type="InterPro" id="IPR050061">
    <property type="entry name" value="MurCDEF_pg_biosynth"/>
</dbReference>
<feature type="domain" description="Mur ligase C-terminal" evidence="1">
    <location>
        <begin position="244"/>
        <end position="360"/>
    </location>
</feature>
<dbReference type="Pfam" id="PF02875">
    <property type="entry name" value="Mur_ligase_C"/>
    <property type="match status" value="1"/>
</dbReference>
<evidence type="ECO:0008006" key="5">
    <source>
        <dbReference type="Google" id="ProtNLM"/>
    </source>
</evidence>
<proteinExistence type="predicted"/>
<comment type="caution">
    <text evidence="3">The sequence shown here is derived from an EMBL/GenBank/DDBJ whole genome shotgun (WGS) entry which is preliminary data.</text>
</comment>
<dbReference type="GO" id="GO:0005524">
    <property type="term" value="F:ATP binding"/>
    <property type="evidence" value="ECO:0007669"/>
    <property type="project" value="InterPro"/>
</dbReference>
<evidence type="ECO:0000313" key="3">
    <source>
        <dbReference type="EMBL" id="KAK4350883.1"/>
    </source>
</evidence>
<evidence type="ECO:0000259" key="1">
    <source>
        <dbReference type="Pfam" id="PF02875"/>
    </source>
</evidence>
<evidence type="ECO:0000313" key="4">
    <source>
        <dbReference type="Proteomes" id="UP001291623"/>
    </source>
</evidence>
<dbReference type="Pfam" id="PF08245">
    <property type="entry name" value="Mur_ligase_M"/>
    <property type="match status" value="1"/>
</dbReference>
<dbReference type="AlphaFoldDB" id="A0AAE1RH25"/>
<reference evidence="3" key="1">
    <citation type="submission" date="2023-12" db="EMBL/GenBank/DDBJ databases">
        <title>Genome assembly of Anisodus tanguticus.</title>
        <authorList>
            <person name="Wang Y.-J."/>
        </authorList>
    </citation>
    <scope>NUCLEOTIDE SEQUENCE</scope>
    <source>
        <strain evidence="3">KB-2021</strain>
        <tissue evidence="3">Leaf</tissue>
    </source>
</reference>
<keyword evidence="4" id="KW-1185">Reference proteome</keyword>
<feature type="domain" description="Mur ligase central" evidence="2">
    <location>
        <begin position="30"/>
        <end position="214"/>
    </location>
</feature>
<dbReference type="Gene3D" id="3.90.190.20">
    <property type="entry name" value="Mur ligase, C-terminal domain"/>
    <property type="match status" value="1"/>
</dbReference>
<accession>A0AAE1RH25</accession>
<dbReference type="InterPro" id="IPR036615">
    <property type="entry name" value="Mur_ligase_C_dom_sf"/>
</dbReference>
<organism evidence="3 4">
    <name type="scientific">Anisodus tanguticus</name>
    <dbReference type="NCBI Taxonomy" id="243964"/>
    <lineage>
        <taxon>Eukaryota</taxon>
        <taxon>Viridiplantae</taxon>
        <taxon>Streptophyta</taxon>
        <taxon>Embryophyta</taxon>
        <taxon>Tracheophyta</taxon>
        <taxon>Spermatophyta</taxon>
        <taxon>Magnoliopsida</taxon>
        <taxon>eudicotyledons</taxon>
        <taxon>Gunneridae</taxon>
        <taxon>Pentapetalae</taxon>
        <taxon>asterids</taxon>
        <taxon>lamiids</taxon>
        <taxon>Solanales</taxon>
        <taxon>Solanaceae</taxon>
        <taxon>Solanoideae</taxon>
        <taxon>Hyoscyameae</taxon>
        <taxon>Anisodus</taxon>
    </lineage>
</organism>
<dbReference type="EMBL" id="JAVYJV010000016">
    <property type="protein sequence ID" value="KAK4350883.1"/>
    <property type="molecule type" value="Genomic_DNA"/>
</dbReference>
<dbReference type="SUPFAM" id="SSF53623">
    <property type="entry name" value="MurD-like peptide ligases, catalytic domain"/>
    <property type="match status" value="1"/>
</dbReference>
<dbReference type="InterPro" id="IPR004101">
    <property type="entry name" value="Mur_ligase_C"/>
</dbReference>
<sequence length="378" mass="41568">MSVRVELLRPDKMFGGELYDIYRLRPILEGKSTTASMLAYVLNAMGDDLTAVIGAWVPQLEKRNIISGIGHNFVLEADEYDCCFLGVTPQIAVVTNIDWEHADMIQDEVGDSLLIVSIEFTKFGLFGLWKSSDFFSQEAVKTIFEKFIGQIRVGGHLILCGDSLGACSLINKMGSGSALSVLRDDFHKGLHIADISLRMPGVHNVLNSLAVIATISALSADLKTFLSSIASLQLHLQNFEGVSRRFERIGTVRGCHIYDDYAHHPTEIHVVLQAALQSLLAALKDDFSTAFTNEDRVVITEIYAARETNLWEISGSDLAISIVGAPSEFVTSLTQMLEMLVDQISKDPDHETVILTLGAGDITSVGRKLLIDLQQRLI</sequence>
<evidence type="ECO:0000259" key="2">
    <source>
        <dbReference type="Pfam" id="PF08245"/>
    </source>
</evidence>
<dbReference type="InterPro" id="IPR036565">
    <property type="entry name" value="Mur-like_cat_sf"/>
</dbReference>
<dbReference type="GO" id="GO:0016881">
    <property type="term" value="F:acid-amino acid ligase activity"/>
    <property type="evidence" value="ECO:0007669"/>
    <property type="project" value="InterPro"/>
</dbReference>
<dbReference type="InterPro" id="IPR013221">
    <property type="entry name" value="Mur_ligase_cen"/>
</dbReference>
<gene>
    <name evidence="3" type="ORF">RND71_030196</name>
</gene>
<dbReference type="Gene3D" id="3.40.1190.10">
    <property type="entry name" value="Mur-like, catalytic domain"/>
    <property type="match status" value="1"/>
</dbReference>
<dbReference type="Proteomes" id="UP001291623">
    <property type="component" value="Unassembled WGS sequence"/>
</dbReference>
<dbReference type="SUPFAM" id="SSF53244">
    <property type="entry name" value="MurD-like peptide ligases, peptide-binding domain"/>
    <property type="match status" value="1"/>
</dbReference>
<dbReference type="PANTHER" id="PTHR43445:SF3">
    <property type="entry name" value="UDP-N-ACETYLMURAMATE--L-ALANINE LIGASE"/>
    <property type="match status" value="1"/>
</dbReference>